<evidence type="ECO:0000313" key="2">
    <source>
        <dbReference type="EMBL" id="MPC21370.1"/>
    </source>
</evidence>
<reference evidence="2 3" key="1">
    <citation type="submission" date="2019-05" db="EMBL/GenBank/DDBJ databases">
        <title>Another draft genome of Portunus trituberculatus and its Hox gene families provides insights of decapod evolution.</title>
        <authorList>
            <person name="Jeong J.-H."/>
            <person name="Song I."/>
            <person name="Kim S."/>
            <person name="Choi T."/>
            <person name="Kim D."/>
            <person name="Ryu S."/>
            <person name="Kim W."/>
        </authorList>
    </citation>
    <scope>NUCLEOTIDE SEQUENCE [LARGE SCALE GENOMIC DNA]</scope>
    <source>
        <tissue evidence="2">Muscle</tissue>
    </source>
</reference>
<feature type="compositionally biased region" description="Pro residues" evidence="1">
    <location>
        <begin position="184"/>
        <end position="197"/>
    </location>
</feature>
<feature type="region of interest" description="Disordered" evidence="1">
    <location>
        <begin position="162"/>
        <end position="197"/>
    </location>
</feature>
<dbReference type="Proteomes" id="UP000324222">
    <property type="component" value="Unassembled WGS sequence"/>
</dbReference>
<sequence length="197" mass="21709">MARPGGRAWRRRASVPVIRKDSHRNALLVHRTPLSATVSKAYNTGARPATRFTEDIFGWLPAWLVHRLREPTGLKGWLPAWVAGRASGWLPHWLVCGWLRLSERASGIFITIEETARRVRPSLDGATAATSVRPLRSPSPSTPLHCITLLLNQIFPHAPRPPSPIHPSASLSSSFPHTTTRAPPTLPSPLPRQPPSP</sequence>
<gene>
    <name evidence="2" type="ORF">E2C01_014353</name>
</gene>
<name>A0A5B7DIY7_PORTR</name>
<organism evidence="2 3">
    <name type="scientific">Portunus trituberculatus</name>
    <name type="common">Swimming crab</name>
    <name type="synonym">Neptunus trituberculatus</name>
    <dbReference type="NCBI Taxonomy" id="210409"/>
    <lineage>
        <taxon>Eukaryota</taxon>
        <taxon>Metazoa</taxon>
        <taxon>Ecdysozoa</taxon>
        <taxon>Arthropoda</taxon>
        <taxon>Crustacea</taxon>
        <taxon>Multicrustacea</taxon>
        <taxon>Malacostraca</taxon>
        <taxon>Eumalacostraca</taxon>
        <taxon>Eucarida</taxon>
        <taxon>Decapoda</taxon>
        <taxon>Pleocyemata</taxon>
        <taxon>Brachyura</taxon>
        <taxon>Eubrachyura</taxon>
        <taxon>Portunoidea</taxon>
        <taxon>Portunidae</taxon>
        <taxon>Portuninae</taxon>
        <taxon>Portunus</taxon>
    </lineage>
</organism>
<feature type="compositionally biased region" description="Low complexity" evidence="1">
    <location>
        <begin position="166"/>
        <end position="183"/>
    </location>
</feature>
<evidence type="ECO:0000313" key="3">
    <source>
        <dbReference type="Proteomes" id="UP000324222"/>
    </source>
</evidence>
<accession>A0A5B7DIY7</accession>
<dbReference type="AlphaFoldDB" id="A0A5B7DIY7"/>
<evidence type="ECO:0000256" key="1">
    <source>
        <dbReference type="SAM" id="MobiDB-lite"/>
    </source>
</evidence>
<protein>
    <submittedName>
        <fullName evidence="2">Uncharacterized protein</fullName>
    </submittedName>
</protein>
<comment type="caution">
    <text evidence="2">The sequence shown here is derived from an EMBL/GenBank/DDBJ whole genome shotgun (WGS) entry which is preliminary data.</text>
</comment>
<proteinExistence type="predicted"/>
<dbReference type="EMBL" id="VSRR010000967">
    <property type="protein sequence ID" value="MPC21370.1"/>
    <property type="molecule type" value="Genomic_DNA"/>
</dbReference>
<keyword evidence="3" id="KW-1185">Reference proteome</keyword>